<dbReference type="AlphaFoldDB" id="A0A6M3LS96"/>
<sequence>MAPDDNRPAPSLFFPEIEPEKEGISKVRHREPVAKQFDGIYGTSFDNRVLMVADPQADDLRLKWRKHINPLVN</sequence>
<protein>
    <submittedName>
        <fullName evidence="1">Uncharacterized protein</fullName>
    </submittedName>
</protein>
<gene>
    <name evidence="1" type="ORF">MM415B05140_0010</name>
</gene>
<name>A0A6M3LS96_9ZZZZ</name>
<reference evidence="1" key="1">
    <citation type="submission" date="2020-03" db="EMBL/GenBank/DDBJ databases">
        <title>The deep terrestrial virosphere.</title>
        <authorList>
            <person name="Holmfeldt K."/>
            <person name="Nilsson E."/>
            <person name="Simone D."/>
            <person name="Lopez-Fernandez M."/>
            <person name="Wu X."/>
            <person name="de Brujin I."/>
            <person name="Lundin D."/>
            <person name="Andersson A."/>
            <person name="Bertilsson S."/>
            <person name="Dopson M."/>
        </authorList>
    </citation>
    <scope>NUCLEOTIDE SEQUENCE</scope>
    <source>
        <strain evidence="1">MM415B05140</strain>
    </source>
</reference>
<evidence type="ECO:0000313" key="1">
    <source>
        <dbReference type="EMBL" id="QJA95851.1"/>
    </source>
</evidence>
<organism evidence="1">
    <name type="scientific">viral metagenome</name>
    <dbReference type="NCBI Taxonomy" id="1070528"/>
    <lineage>
        <taxon>unclassified sequences</taxon>
        <taxon>metagenomes</taxon>
        <taxon>organismal metagenomes</taxon>
    </lineage>
</organism>
<accession>A0A6M3LS96</accession>
<proteinExistence type="predicted"/>
<dbReference type="EMBL" id="MT143349">
    <property type="protein sequence ID" value="QJA95851.1"/>
    <property type="molecule type" value="Genomic_DNA"/>
</dbReference>